<keyword evidence="2" id="KW-1185">Reference proteome</keyword>
<proteinExistence type="predicted"/>
<dbReference type="EMBL" id="JBHRSM010000053">
    <property type="protein sequence ID" value="MFC3088506.1"/>
    <property type="molecule type" value="Genomic_DNA"/>
</dbReference>
<dbReference type="Proteomes" id="UP001595445">
    <property type="component" value="Unassembled WGS sequence"/>
</dbReference>
<gene>
    <name evidence="1" type="ORF">ACFOD6_20910</name>
</gene>
<accession>A0ABV7DZE1</accession>
<protein>
    <submittedName>
        <fullName evidence="1">Uncharacterized protein</fullName>
    </submittedName>
</protein>
<comment type="caution">
    <text evidence="1">The sequence shown here is derived from an EMBL/GenBank/DDBJ whole genome shotgun (WGS) entry which is preliminary data.</text>
</comment>
<sequence>MNTPTPTDQLLDFVANGSPSYTRDTPWKLLSGWFSAADWCKGQHLYLDTVAAMLGAGGARRHARDVHSMLTLKGSAALVEADPGLLARVVQLSVFQEHGNADVQIHTFHHTSGAKAQGTRRELVAATGLSVQRVKDLIAGRRRYSKGWAATAAEAHRGRLPAGRKPKAAPTATEFFEDAGTPLF</sequence>
<organism evidence="1 2">
    <name type="scientific">Tabrizicola soli</name>
    <dbReference type="NCBI Taxonomy" id="2185115"/>
    <lineage>
        <taxon>Bacteria</taxon>
        <taxon>Pseudomonadati</taxon>
        <taxon>Pseudomonadota</taxon>
        <taxon>Alphaproteobacteria</taxon>
        <taxon>Rhodobacterales</taxon>
        <taxon>Paracoccaceae</taxon>
        <taxon>Tabrizicola</taxon>
    </lineage>
</organism>
<evidence type="ECO:0000313" key="2">
    <source>
        <dbReference type="Proteomes" id="UP001595445"/>
    </source>
</evidence>
<dbReference type="RefSeq" id="WP_197644704.1">
    <property type="nucleotide sequence ID" value="NZ_JAEACP010000012.1"/>
</dbReference>
<name>A0ABV7DZE1_9RHOB</name>
<evidence type="ECO:0000313" key="1">
    <source>
        <dbReference type="EMBL" id="MFC3088506.1"/>
    </source>
</evidence>
<reference evidence="2" key="1">
    <citation type="journal article" date="2019" name="Int. J. Syst. Evol. Microbiol.">
        <title>The Global Catalogue of Microorganisms (GCM) 10K type strain sequencing project: providing services to taxonomists for standard genome sequencing and annotation.</title>
        <authorList>
            <consortium name="The Broad Institute Genomics Platform"/>
            <consortium name="The Broad Institute Genome Sequencing Center for Infectious Disease"/>
            <person name="Wu L."/>
            <person name="Ma J."/>
        </authorList>
    </citation>
    <scope>NUCLEOTIDE SEQUENCE [LARGE SCALE GENOMIC DNA]</scope>
    <source>
        <strain evidence="2">KCTC 62102</strain>
    </source>
</reference>